<dbReference type="Proteomes" id="UP001595713">
    <property type="component" value="Unassembled WGS sequence"/>
</dbReference>
<feature type="chain" id="PRO_5047145584" description="TonB-dependent receptor" evidence="1">
    <location>
        <begin position="31"/>
        <end position="120"/>
    </location>
</feature>
<keyword evidence="3" id="KW-1185">Reference proteome</keyword>
<gene>
    <name evidence="2" type="ORF">ACFONA_07055</name>
</gene>
<evidence type="ECO:0000313" key="3">
    <source>
        <dbReference type="Proteomes" id="UP001595713"/>
    </source>
</evidence>
<comment type="caution">
    <text evidence="2">The sequence shown here is derived from an EMBL/GenBank/DDBJ whole genome shotgun (WGS) entry which is preliminary data.</text>
</comment>
<keyword evidence="1" id="KW-0732">Signal</keyword>
<proteinExistence type="predicted"/>
<name>A0ABV7SSI3_9SPHN</name>
<accession>A0ABV7SSI3</accession>
<feature type="signal peptide" evidence="1">
    <location>
        <begin position="1"/>
        <end position="30"/>
    </location>
</feature>
<reference evidence="3" key="1">
    <citation type="journal article" date="2019" name="Int. J. Syst. Evol. Microbiol.">
        <title>The Global Catalogue of Microorganisms (GCM) 10K type strain sequencing project: providing services to taxonomists for standard genome sequencing and annotation.</title>
        <authorList>
            <consortium name="The Broad Institute Genomics Platform"/>
            <consortium name="The Broad Institute Genome Sequencing Center for Infectious Disease"/>
            <person name="Wu L."/>
            <person name="Ma J."/>
        </authorList>
    </citation>
    <scope>NUCLEOTIDE SEQUENCE [LARGE SCALE GENOMIC DNA]</scope>
    <source>
        <strain evidence="3">KCTC 42739</strain>
    </source>
</reference>
<dbReference type="EMBL" id="JBHRXP010000002">
    <property type="protein sequence ID" value="MFC3579924.1"/>
    <property type="molecule type" value="Genomic_DNA"/>
</dbReference>
<evidence type="ECO:0008006" key="4">
    <source>
        <dbReference type="Google" id="ProtNLM"/>
    </source>
</evidence>
<sequence length="120" mass="12393">MRRPRSLRFAAPAVLMALASVAGVSTSAFAQSAAAPSGTIRLSDEERNAILDSNTVESAAAARGERESTPAAGRAIHGEVGVMIGSNGARGAYGVAEVPLGESADMIVSFESTRYGNRRR</sequence>
<evidence type="ECO:0000256" key="1">
    <source>
        <dbReference type="SAM" id="SignalP"/>
    </source>
</evidence>
<organism evidence="2 3">
    <name type="scientific">Sphingomonas hylomeconis</name>
    <dbReference type="NCBI Taxonomy" id="1395958"/>
    <lineage>
        <taxon>Bacteria</taxon>
        <taxon>Pseudomonadati</taxon>
        <taxon>Pseudomonadota</taxon>
        <taxon>Alphaproteobacteria</taxon>
        <taxon>Sphingomonadales</taxon>
        <taxon>Sphingomonadaceae</taxon>
        <taxon>Sphingomonas</taxon>
    </lineage>
</organism>
<protein>
    <recommendedName>
        <fullName evidence="4">TonB-dependent receptor</fullName>
    </recommendedName>
</protein>
<evidence type="ECO:0000313" key="2">
    <source>
        <dbReference type="EMBL" id="MFC3579924.1"/>
    </source>
</evidence>